<name>A0AAU7XG61_9HYPH</name>
<evidence type="ECO:0000256" key="1">
    <source>
        <dbReference type="ARBA" id="ARBA00004167"/>
    </source>
</evidence>
<dbReference type="GO" id="GO:0006417">
    <property type="term" value="P:regulation of translation"/>
    <property type="evidence" value="ECO:0007669"/>
    <property type="project" value="TreeGrafter"/>
</dbReference>
<dbReference type="AlphaFoldDB" id="A0AAU7XG61"/>
<dbReference type="PANTHER" id="PTHR37461:SF1">
    <property type="entry name" value="ANTI-SIGMA-K FACTOR RSKA"/>
    <property type="match status" value="1"/>
</dbReference>
<organism evidence="7">
    <name type="scientific">Methyloraptor flagellatus</name>
    <dbReference type="NCBI Taxonomy" id="3162530"/>
    <lineage>
        <taxon>Bacteria</taxon>
        <taxon>Pseudomonadati</taxon>
        <taxon>Pseudomonadota</taxon>
        <taxon>Alphaproteobacteria</taxon>
        <taxon>Hyphomicrobiales</taxon>
        <taxon>Ancalomicrobiaceae</taxon>
        <taxon>Methyloraptor</taxon>
    </lineage>
</organism>
<evidence type="ECO:0000256" key="2">
    <source>
        <dbReference type="ARBA" id="ARBA00022692"/>
    </source>
</evidence>
<evidence type="ECO:0000256" key="3">
    <source>
        <dbReference type="ARBA" id="ARBA00022989"/>
    </source>
</evidence>
<dbReference type="RefSeq" id="WP_407051921.1">
    <property type="nucleotide sequence ID" value="NZ_CP158568.1"/>
</dbReference>
<comment type="subcellular location">
    <subcellularLocation>
        <location evidence="1">Membrane</location>
        <topology evidence="1">Single-pass membrane protein</topology>
    </subcellularLocation>
</comment>
<dbReference type="EMBL" id="CP158568">
    <property type="protein sequence ID" value="XBY46831.1"/>
    <property type="molecule type" value="Genomic_DNA"/>
</dbReference>
<dbReference type="Pfam" id="PF13490">
    <property type="entry name" value="zf-HC2"/>
    <property type="match status" value="1"/>
</dbReference>
<evidence type="ECO:0000256" key="4">
    <source>
        <dbReference type="ARBA" id="ARBA00023136"/>
    </source>
</evidence>
<dbReference type="GO" id="GO:0016989">
    <property type="term" value="F:sigma factor antagonist activity"/>
    <property type="evidence" value="ECO:0007669"/>
    <property type="project" value="TreeGrafter"/>
</dbReference>
<gene>
    <name evidence="7" type="ORF">ABS361_06360</name>
</gene>
<feature type="domain" description="Putative zinc-finger" evidence="6">
    <location>
        <begin position="11"/>
        <end position="45"/>
    </location>
</feature>
<dbReference type="KEGG" id="mflg:ABS361_06360"/>
<feature type="transmembrane region" description="Helical" evidence="5">
    <location>
        <begin position="110"/>
        <end position="128"/>
    </location>
</feature>
<evidence type="ECO:0000256" key="5">
    <source>
        <dbReference type="SAM" id="Phobius"/>
    </source>
</evidence>
<sequence>MTDRTASDDGCADWLPLLAAYLDGELDAVHARDCERHVATCAACARDFQIMARVRRRLAIPEVVEPAPDRLRARVLASLAAERRGASALASDRLRPVATVRRLFDRMGQWAVLPSLAAAALAVVLFVAPRGEDELRGDLVGSHVRSLLATHLTDVATSDRHTVKPWFAGKVDFSPPVVDLVDRGFPLVGGRLDYVRGRVVAALVYRRHDHIINLFVWPGSEPGHEAATRDGYNLMRWGQTGLVFWAVSDLNPVELREFQEDFSEAAPR</sequence>
<dbReference type="PANTHER" id="PTHR37461">
    <property type="entry name" value="ANTI-SIGMA-K FACTOR RSKA"/>
    <property type="match status" value="1"/>
</dbReference>
<keyword evidence="4 5" id="KW-0472">Membrane</keyword>
<dbReference type="InterPro" id="IPR051474">
    <property type="entry name" value="Anti-sigma-K/W_factor"/>
</dbReference>
<proteinExistence type="predicted"/>
<evidence type="ECO:0000313" key="7">
    <source>
        <dbReference type="EMBL" id="XBY46831.1"/>
    </source>
</evidence>
<dbReference type="InterPro" id="IPR041916">
    <property type="entry name" value="Anti_sigma_zinc_sf"/>
</dbReference>
<keyword evidence="3 5" id="KW-1133">Transmembrane helix</keyword>
<keyword evidence="2 5" id="KW-0812">Transmembrane</keyword>
<dbReference type="Gene3D" id="1.10.10.1320">
    <property type="entry name" value="Anti-sigma factor, zinc-finger domain"/>
    <property type="match status" value="1"/>
</dbReference>
<evidence type="ECO:0000259" key="6">
    <source>
        <dbReference type="Pfam" id="PF13490"/>
    </source>
</evidence>
<accession>A0AAU7XG61</accession>
<dbReference type="InterPro" id="IPR027383">
    <property type="entry name" value="Znf_put"/>
</dbReference>
<protein>
    <submittedName>
        <fullName evidence="7">Zf-HC2 domain-containing protein</fullName>
    </submittedName>
</protein>
<reference evidence="7" key="1">
    <citation type="submission" date="2024-06" db="EMBL/GenBank/DDBJ databases">
        <title>Methylostella associata gen. nov., sp. nov., a novel Ancalomicrobiaceae-affiliated facultatively methylotrophic bacteria that feed on methanotrophs of the genus Methylococcus.</title>
        <authorList>
            <person name="Saltykova V."/>
            <person name="Danilova O.V."/>
            <person name="Oshkin I.Y."/>
            <person name="Belova S.E."/>
            <person name="Pimenov N.V."/>
            <person name="Dedysh S.N."/>
        </authorList>
    </citation>
    <scope>NUCLEOTIDE SEQUENCE</scope>
    <source>
        <strain evidence="7">S20</strain>
    </source>
</reference>
<dbReference type="GO" id="GO:0016020">
    <property type="term" value="C:membrane"/>
    <property type="evidence" value="ECO:0007669"/>
    <property type="project" value="UniProtKB-SubCell"/>
</dbReference>